<feature type="transmembrane region" description="Helical" evidence="1">
    <location>
        <begin position="75"/>
        <end position="95"/>
    </location>
</feature>
<evidence type="ECO:0008006" key="6">
    <source>
        <dbReference type="Google" id="ProtNLM"/>
    </source>
</evidence>
<dbReference type="Proteomes" id="UP000321720">
    <property type="component" value="Unassembled WGS sequence"/>
</dbReference>
<feature type="transmembrane region" description="Helical" evidence="1">
    <location>
        <begin position="156"/>
        <end position="180"/>
    </location>
</feature>
<keyword evidence="1" id="KW-1133">Transmembrane helix</keyword>
<dbReference type="PROSITE" id="PS50883">
    <property type="entry name" value="EAL"/>
    <property type="match status" value="1"/>
</dbReference>
<feature type="domain" description="GGDEF" evidence="3">
    <location>
        <begin position="345"/>
        <end position="476"/>
    </location>
</feature>
<dbReference type="InterPro" id="IPR050706">
    <property type="entry name" value="Cyclic-di-GMP_PDE-like"/>
</dbReference>
<dbReference type="EMBL" id="BJWG01000001">
    <property type="protein sequence ID" value="GEL93496.1"/>
    <property type="molecule type" value="Genomic_DNA"/>
</dbReference>
<proteinExistence type="predicted"/>
<dbReference type="SMART" id="SM00052">
    <property type="entry name" value="EAL"/>
    <property type="match status" value="1"/>
</dbReference>
<organism evidence="4 5">
    <name type="scientific">Cellulomonas composti</name>
    <dbReference type="NCBI Taxonomy" id="266130"/>
    <lineage>
        <taxon>Bacteria</taxon>
        <taxon>Bacillati</taxon>
        <taxon>Actinomycetota</taxon>
        <taxon>Actinomycetes</taxon>
        <taxon>Micrococcales</taxon>
        <taxon>Cellulomonadaceae</taxon>
        <taxon>Cellulomonas</taxon>
    </lineage>
</organism>
<reference evidence="4 5" key="1">
    <citation type="submission" date="2019-07" db="EMBL/GenBank/DDBJ databases">
        <title>Whole genome shotgun sequence of Cellulomonas composti NBRC 100758.</title>
        <authorList>
            <person name="Hosoyama A."/>
            <person name="Uohara A."/>
            <person name="Ohji S."/>
            <person name="Ichikawa N."/>
        </authorList>
    </citation>
    <scope>NUCLEOTIDE SEQUENCE [LARGE SCALE GENOMIC DNA]</scope>
    <source>
        <strain evidence="4 5">NBRC 100758</strain>
    </source>
</reference>
<dbReference type="Gene3D" id="3.20.20.450">
    <property type="entry name" value="EAL domain"/>
    <property type="match status" value="1"/>
</dbReference>
<dbReference type="PANTHER" id="PTHR33121">
    <property type="entry name" value="CYCLIC DI-GMP PHOSPHODIESTERASE PDEF"/>
    <property type="match status" value="1"/>
</dbReference>
<dbReference type="InterPro" id="IPR001633">
    <property type="entry name" value="EAL_dom"/>
</dbReference>
<feature type="transmembrane region" description="Helical" evidence="1">
    <location>
        <begin position="12"/>
        <end position="31"/>
    </location>
</feature>
<accession>A0A511J664</accession>
<dbReference type="NCBIfam" id="TIGR00254">
    <property type="entry name" value="GGDEF"/>
    <property type="match status" value="1"/>
</dbReference>
<keyword evidence="5" id="KW-1185">Reference proteome</keyword>
<dbReference type="SUPFAM" id="SSF141868">
    <property type="entry name" value="EAL domain-like"/>
    <property type="match status" value="1"/>
</dbReference>
<dbReference type="SMART" id="SM00267">
    <property type="entry name" value="GGDEF"/>
    <property type="match status" value="1"/>
</dbReference>
<dbReference type="PROSITE" id="PS50887">
    <property type="entry name" value="GGDEF"/>
    <property type="match status" value="1"/>
</dbReference>
<dbReference type="InterPro" id="IPR035919">
    <property type="entry name" value="EAL_sf"/>
</dbReference>
<protein>
    <recommendedName>
        <fullName evidence="6">GGDEF-domain containing protein</fullName>
    </recommendedName>
</protein>
<dbReference type="CDD" id="cd01948">
    <property type="entry name" value="EAL"/>
    <property type="match status" value="1"/>
</dbReference>
<dbReference type="PANTHER" id="PTHR33121:SF79">
    <property type="entry name" value="CYCLIC DI-GMP PHOSPHODIESTERASE PDED-RELATED"/>
    <property type="match status" value="1"/>
</dbReference>
<feature type="transmembrane region" description="Helical" evidence="1">
    <location>
        <begin position="102"/>
        <end position="121"/>
    </location>
</feature>
<dbReference type="InterPro" id="IPR029787">
    <property type="entry name" value="Nucleotide_cyclase"/>
</dbReference>
<gene>
    <name evidence="4" type="ORF">CCO02nite_01540</name>
</gene>
<feature type="domain" description="EAL" evidence="2">
    <location>
        <begin position="481"/>
        <end position="728"/>
    </location>
</feature>
<evidence type="ECO:0000259" key="3">
    <source>
        <dbReference type="PROSITE" id="PS50887"/>
    </source>
</evidence>
<evidence type="ECO:0000256" key="1">
    <source>
        <dbReference type="SAM" id="Phobius"/>
    </source>
</evidence>
<name>A0A511J664_9CELL</name>
<evidence type="ECO:0000313" key="4">
    <source>
        <dbReference type="EMBL" id="GEL93496.1"/>
    </source>
</evidence>
<sequence>MLGSVPTWVGVIQLLAAGLVAGLCVLQWVWWRGEQRSAGAMWGFAWSCDIGLMLLVGGLGAFLGDGPWNTLVGFVHAQLMGGFLLIAIPATCAFGRGPRVRWWVLGAAAPLVVSLLAWFWPMADENVRMTVIGSGLIVSAVVVLGYVVATVGRLSVSLWGVLLVVAGLESLAMLTVGGLVPDRTVGGLLVALWALPIAFGLAGLALARVREAQDAARRQHRMRDATARLSNTAWFAHDADALLLRARDEARTVVGDPSVEGSLRPISHGRFVAELFSANHAPHDGQERAFLVDLAQVVATAAERYALTERLNRTAFSDALTGLPNRRAVEKHLVEMIERANVERTRVSLVYCDLDGFKRYNDMHGHAGGDAVLVRVAEYLRGVMRGDDTFVGRLGGDEFVMVIARAPQDVELVSLARSIREGFVDRRFGNRPARLSVGVATWVPGDVVDPDALVRHADTAMLEAKRSRSGFRVFDRALRRRVEAERLQRAALESAVEQGLFTAHFQPIADSLTLEVVQVEALARWDHHGNLMLPADWLDLAEETGLILPIGLQMLAEARRALTRFQVPVAVNITGRHLSEPDALEQIETAWGDEYWEHLTLEITESALVQTVAAVPVLSELRARGARIAVDDFGTGYSSLARLSRLPVDILKIDRSFVKEIDTDRGRSVVRAIVELAGTHNLEVVAEGVERASDLATLVELGVRRVQGNFLGRAMPSLPVRGPRPGSIEETRPLRVVPEPRPAEGGYAALHRQA</sequence>
<dbReference type="SUPFAM" id="SSF55073">
    <property type="entry name" value="Nucleotide cyclase"/>
    <property type="match status" value="1"/>
</dbReference>
<dbReference type="InterPro" id="IPR043128">
    <property type="entry name" value="Rev_trsase/Diguanyl_cyclase"/>
</dbReference>
<comment type="caution">
    <text evidence="4">The sequence shown here is derived from an EMBL/GenBank/DDBJ whole genome shotgun (WGS) entry which is preliminary data.</text>
</comment>
<dbReference type="CDD" id="cd01949">
    <property type="entry name" value="GGDEF"/>
    <property type="match status" value="1"/>
</dbReference>
<evidence type="ECO:0000313" key="5">
    <source>
        <dbReference type="Proteomes" id="UP000321720"/>
    </source>
</evidence>
<evidence type="ECO:0000259" key="2">
    <source>
        <dbReference type="PROSITE" id="PS50883"/>
    </source>
</evidence>
<dbReference type="Pfam" id="PF00563">
    <property type="entry name" value="EAL"/>
    <property type="match status" value="1"/>
</dbReference>
<keyword evidence="1" id="KW-0812">Transmembrane</keyword>
<dbReference type="Pfam" id="PF00990">
    <property type="entry name" value="GGDEF"/>
    <property type="match status" value="1"/>
</dbReference>
<dbReference type="GO" id="GO:0071111">
    <property type="term" value="F:cyclic-guanylate-specific phosphodiesterase activity"/>
    <property type="evidence" value="ECO:0007669"/>
    <property type="project" value="InterPro"/>
</dbReference>
<feature type="transmembrane region" description="Helical" evidence="1">
    <location>
        <begin position="186"/>
        <end position="209"/>
    </location>
</feature>
<feature type="transmembrane region" description="Helical" evidence="1">
    <location>
        <begin position="127"/>
        <end position="149"/>
    </location>
</feature>
<dbReference type="AlphaFoldDB" id="A0A511J664"/>
<dbReference type="Gene3D" id="3.30.70.270">
    <property type="match status" value="1"/>
</dbReference>
<feature type="transmembrane region" description="Helical" evidence="1">
    <location>
        <begin position="43"/>
        <end position="63"/>
    </location>
</feature>
<keyword evidence="1" id="KW-0472">Membrane</keyword>
<dbReference type="InterPro" id="IPR000160">
    <property type="entry name" value="GGDEF_dom"/>
</dbReference>
<dbReference type="OrthoDB" id="23692at2"/>